<feature type="domain" description="Peptidoglycan beta-N-acetylmuramidase NamZ N-terminal" evidence="2">
    <location>
        <begin position="42"/>
        <end position="250"/>
    </location>
</feature>
<evidence type="ECO:0000259" key="3">
    <source>
        <dbReference type="Pfam" id="PF20732"/>
    </source>
</evidence>
<keyword evidence="1" id="KW-0732">Signal</keyword>
<dbReference type="eggNOG" id="ENOG502SJA8">
    <property type="taxonomic scope" value="Eukaryota"/>
</dbReference>
<keyword evidence="5" id="KW-1185">Reference proteome</keyword>
<dbReference type="PANTHER" id="PTHR42915:SF1">
    <property type="entry name" value="PEPTIDOGLYCAN BETA-N-ACETYLMURAMIDASE NAMZ"/>
    <property type="match status" value="1"/>
</dbReference>
<dbReference type="HOGENOM" id="CLU_033227_1_0_1"/>
<reference evidence="5" key="1">
    <citation type="journal article" date="2015" name="Genome Announc.">
        <title>Genome sequence of the AIDS-associated pathogen Penicillium marneffei (ATCC18224) and its near taxonomic relative Talaromyces stipitatus (ATCC10500).</title>
        <authorList>
            <person name="Nierman W.C."/>
            <person name="Fedorova-Abrams N.D."/>
            <person name="Andrianopoulos A."/>
        </authorList>
    </citation>
    <scope>NUCLEOTIDE SEQUENCE [LARGE SCALE GENOMIC DNA]</scope>
    <source>
        <strain evidence="5">ATCC 10500 / CBS 375.48 / QM 6759 / NRRL 1006</strain>
    </source>
</reference>
<dbReference type="RefSeq" id="XP_002479139.1">
    <property type="nucleotide sequence ID" value="XM_002479094.1"/>
</dbReference>
<feature type="domain" description="Peptidoglycan beta-N-acetylmuramidase NamZ C-terminal" evidence="3">
    <location>
        <begin position="254"/>
        <end position="430"/>
    </location>
</feature>
<dbReference type="GO" id="GO:0033922">
    <property type="term" value="F:peptidoglycan beta-N-acetylmuramidase activity"/>
    <property type="evidence" value="ECO:0007669"/>
    <property type="project" value="InterPro"/>
</dbReference>
<dbReference type="OMA" id="FYTYIYT"/>
<dbReference type="PANTHER" id="PTHR42915">
    <property type="entry name" value="HYPOTHETICAL 460 KDA PROTEIN IN FEUA-SIGW INTERGENIC REGION [PRECURSOR]"/>
    <property type="match status" value="1"/>
</dbReference>
<dbReference type="STRING" id="441959.B8M2S1"/>
<dbReference type="InterPro" id="IPR048502">
    <property type="entry name" value="NamZ_N"/>
</dbReference>
<accession>B8M2S1</accession>
<evidence type="ECO:0000313" key="5">
    <source>
        <dbReference type="Proteomes" id="UP000001745"/>
    </source>
</evidence>
<protein>
    <submittedName>
        <fullName evidence="4">Uncharacterized protein</fullName>
    </submittedName>
</protein>
<dbReference type="EMBL" id="EQ962653">
    <property type="protein sequence ID" value="EED22176.1"/>
    <property type="molecule type" value="Genomic_DNA"/>
</dbReference>
<dbReference type="GeneID" id="8103750"/>
<dbReference type="Gene3D" id="3.90.1150.140">
    <property type="match status" value="1"/>
</dbReference>
<dbReference type="InterPro" id="IPR008302">
    <property type="entry name" value="NamZ"/>
</dbReference>
<feature type="chain" id="PRO_5002877250" evidence="1">
    <location>
        <begin position="17"/>
        <end position="430"/>
    </location>
</feature>
<evidence type="ECO:0000256" key="1">
    <source>
        <dbReference type="SAM" id="SignalP"/>
    </source>
</evidence>
<gene>
    <name evidence="4" type="ORF">TSTA_094220</name>
</gene>
<dbReference type="Pfam" id="PF20732">
    <property type="entry name" value="NamZ_C"/>
    <property type="match status" value="1"/>
</dbReference>
<dbReference type="InParanoid" id="B8M2S1"/>
<evidence type="ECO:0000259" key="2">
    <source>
        <dbReference type="Pfam" id="PF07075"/>
    </source>
</evidence>
<dbReference type="AlphaFoldDB" id="B8M2S1"/>
<dbReference type="Proteomes" id="UP000001745">
    <property type="component" value="Unassembled WGS sequence"/>
</dbReference>
<name>B8M2S1_TALSN</name>
<sequence length="430" mass="46680">MKGLAILSALSSVAWAKHAVKTGLDVLIQSNYTQLAGRKVIALTNPTGVTPDLDLGVDVMFNSGAVNLVGVMGPEHGFRGTAQAGGSEGTFVDPGTGLTVYDAYNVNTSTIVSYIKESGADTVLFDIQDVGARFYTYTWALYDTMVAAAVANVSFVVVDRPNPITGVNAFGPVLNESYASYVGRRPIAQAHGMTTGELASMFVGEKWIKQAANGSDLILEVIPMKGWKRSMTWKDTGLPWVMPSPNMPTPDTALIYPGACMFEGTSISEGRGTTRPFEPQLLGGSFTNGSWVEKMRSLNIPHTNFRSACFSPTTSKFQSQTVCGLQSYVFLDSTRDYEEFDSVYLGVSLLWSAKHLYTVGNNDTGFGNTTQSFHWLFNGSNTSRYDVDVLAGGPLVREGIEAGLSPDEIRSQWEADLQAFRKKRASYLLY</sequence>
<feature type="signal peptide" evidence="1">
    <location>
        <begin position="1"/>
        <end position="16"/>
    </location>
</feature>
<dbReference type="PhylomeDB" id="B8M2S1"/>
<dbReference type="PIRSF" id="PIRSF016719">
    <property type="entry name" value="UCP016719"/>
    <property type="match status" value="1"/>
</dbReference>
<dbReference type="VEuPathDB" id="FungiDB:TSTA_094220"/>
<dbReference type="Pfam" id="PF07075">
    <property type="entry name" value="NamZ_N"/>
    <property type="match status" value="1"/>
</dbReference>
<proteinExistence type="predicted"/>
<dbReference type="Gene3D" id="3.40.50.12170">
    <property type="entry name" value="Uncharacterised protein PF07075, DUF1343"/>
    <property type="match status" value="1"/>
</dbReference>
<dbReference type="InterPro" id="IPR048503">
    <property type="entry name" value="NamZ_C"/>
</dbReference>
<evidence type="ECO:0000313" key="4">
    <source>
        <dbReference type="EMBL" id="EED22176.1"/>
    </source>
</evidence>
<dbReference type="OrthoDB" id="2017677at2759"/>
<organism evidence="4 5">
    <name type="scientific">Talaromyces stipitatus (strain ATCC 10500 / CBS 375.48 / QM 6759 / NRRL 1006)</name>
    <name type="common">Penicillium stipitatum</name>
    <dbReference type="NCBI Taxonomy" id="441959"/>
    <lineage>
        <taxon>Eukaryota</taxon>
        <taxon>Fungi</taxon>
        <taxon>Dikarya</taxon>
        <taxon>Ascomycota</taxon>
        <taxon>Pezizomycotina</taxon>
        <taxon>Eurotiomycetes</taxon>
        <taxon>Eurotiomycetidae</taxon>
        <taxon>Eurotiales</taxon>
        <taxon>Trichocomaceae</taxon>
        <taxon>Talaromyces</taxon>
        <taxon>Talaromyces sect. Talaromyces</taxon>
    </lineage>
</organism>